<comment type="subcellular location">
    <subcellularLocation>
        <location evidence="1">Nucleus</location>
    </subcellularLocation>
</comment>
<evidence type="ECO:0000256" key="6">
    <source>
        <dbReference type="SAM" id="MobiDB-lite"/>
    </source>
</evidence>
<evidence type="ECO:0000259" key="7">
    <source>
        <dbReference type="Pfam" id="PF21459"/>
    </source>
</evidence>
<dbReference type="AlphaFoldDB" id="A0A7R8H0G2"/>
<dbReference type="OrthoDB" id="515064at2759"/>
<dbReference type="EMBL" id="HG994589">
    <property type="protein sequence ID" value="CAF2790919.1"/>
    <property type="molecule type" value="Genomic_DNA"/>
</dbReference>
<evidence type="ECO:0000256" key="5">
    <source>
        <dbReference type="ARBA" id="ARBA00023242"/>
    </source>
</evidence>
<evidence type="ECO:0000256" key="1">
    <source>
        <dbReference type="ARBA" id="ARBA00004123"/>
    </source>
</evidence>
<feature type="compositionally biased region" description="Low complexity" evidence="6">
    <location>
        <begin position="191"/>
        <end position="201"/>
    </location>
</feature>
<dbReference type="InterPro" id="IPR006939">
    <property type="entry name" value="SNF5"/>
</dbReference>
<dbReference type="PANTHER" id="PTHR10019">
    <property type="entry name" value="SNF5"/>
    <property type="match status" value="1"/>
</dbReference>
<name>A0A7R8H0G2_LEPSM</name>
<dbReference type="InterPro" id="IPR048664">
    <property type="entry name" value="INI1_DNA-bd"/>
</dbReference>
<proteinExistence type="inferred from homology"/>
<comment type="similarity">
    <text evidence="2">Belongs to the SNF5 family.</text>
</comment>
<protein>
    <submittedName>
        <fullName evidence="8">SMARCB1</fullName>
    </submittedName>
</protein>
<dbReference type="CDD" id="cd21086">
    <property type="entry name" value="WH_NTD_SMARCB1"/>
    <property type="match status" value="1"/>
</dbReference>
<organism evidence="8 9">
    <name type="scientific">Lepeophtheirus salmonis</name>
    <name type="common">Salmon louse</name>
    <name type="synonym">Caligus salmonis</name>
    <dbReference type="NCBI Taxonomy" id="72036"/>
    <lineage>
        <taxon>Eukaryota</taxon>
        <taxon>Metazoa</taxon>
        <taxon>Ecdysozoa</taxon>
        <taxon>Arthropoda</taxon>
        <taxon>Crustacea</taxon>
        <taxon>Multicrustacea</taxon>
        <taxon>Hexanauplia</taxon>
        <taxon>Copepoda</taxon>
        <taxon>Siphonostomatoida</taxon>
        <taxon>Caligidae</taxon>
        <taxon>Lepeophtheirus</taxon>
    </lineage>
</organism>
<keyword evidence="4" id="KW-0804">Transcription</keyword>
<evidence type="ECO:0000313" key="8">
    <source>
        <dbReference type="EMBL" id="CAF2790919.1"/>
    </source>
</evidence>
<evidence type="ECO:0000256" key="2">
    <source>
        <dbReference type="ARBA" id="ARBA00010239"/>
    </source>
</evidence>
<dbReference type="Pfam" id="PF04855">
    <property type="entry name" value="SNF5"/>
    <property type="match status" value="1"/>
</dbReference>
<gene>
    <name evidence="8" type="ORF">LSAA_2723</name>
</gene>
<feature type="region of interest" description="Disordered" evidence="6">
    <location>
        <begin position="170"/>
        <end position="231"/>
    </location>
</feature>
<dbReference type="Pfam" id="PF21459">
    <property type="entry name" value="INI1_DNA-bd"/>
    <property type="match status" value="1"/>
</dbReference>
<reference evidence="8" key="1">
    <citation type="submission" date="2021-02" db="EMBL/GenBank/DDBJ databases">
        <authorList>
            <person name="Bekaert M."/>
        </authorList>
    </citation>
    <scope>NUCLEOTIDE SEQUENCE</scope>
    <source>
        <strain evidence="8">IoA-00</strain>
    </source>
</reference>
<dbReference type="GO" id="GO:0000228">
    <property type="term" value="C:nuclear chromosome"/>
    <property type="evidence" value="ECO:0007669"/>
    <property type="project" value="InterPro"/>
</dbReference>
<feature type="compositionally biased region" description="Polar residues" evidence="6">
    <location>
        <begin position="205"/>
        <end position="229"/>
    </location>
</feature>
<feature type="domain" description="SWI/SNF Subunit INI1 DNA binding" evidence="7">
    <location>
        <begin position="89"/>
        <end position="169"/>
    </location>
</feature>
<keyword evidence="5" id="KW-0539">Nucleus</keyword>
<feature type="compositionally biased region" description="Gly residues" evidence="6">
    <location>
        <begin position="176"/>
        <end position="190"/>
    </location>
</feature>
<evidence type="ECO:0000256" key="4">
    <source>
        <dbReference type="ARBA" id="ARBA00023163"/>
    </source>
</evidence>
<keyword evidence="3" id="KW-0805">Transcription regulation</keyword>
<dbReference type="Proteomes" id="UP000675881">
    <property type="component" value="Chromosome 10"/>
</dbReference>
<dbReference type="GO" id="GO:0006338">
    <property type="term" value="P:chromatin remodeling"/>
    <property type="evidence" value="ECO:0007669"/>
    <property type="project" value="InterPro"/>
</dbReference>
<keyword evidence="9" id="KW-1185">Reference proteome</keyword>
<accession>A0A7R8H0G2</accession>
<sequence length="475" mass="53414">MSPYHTPVVPVRARVEPKVRNLRPLRTKSKGVMSLTLQSSIHSMSMFTRNKYYTKGVEIIKTQNKLGKVKQLKMSWSERIAMLKTYGEKPLVFSFTESDEEYMIGSEVGNYLRLFRGALYKRYPGLTRRNLTNEERKRLIEMGHSQHVAASSISLLNAKEVEDLLRGNDEQFRGSWSGGGGGAQGGGAGGSALDRSSASGAHLSGDSTPKMSKPSKVTNYIPSMSNSSHLDAVPQATPINRNRVQHKKVRTFPLCFDDTDPPTVHDNATLNDVLVPIRIDMDIEGQKLRDTLMWNKNEMLITPEQFAEILCDDLDLNPLHFVPAIAAAIHQQIEAYPSENVALDYSNSDQRVIIKLNIHVGNISLVDQFEWDLAEEKNSPEEFAKKICSDLSLGGEFVTAIAYSIRGQLAWHKKTYAFSENHLPTIGIAFRNQSEADTWSPFLETLTDAEMEKKIRDQDRNTRRMRRLAASTPGW</sequence>
<evidence type="ECO:0000256" key="3">
    <source>
        <dbReference type="ARBA" id="ARBA00023015"/>
    </source>
</evidence>
<evidence type="ECO:0000313" key="9">
    <source>
        <dbReference type="Proteomes" id="UP000675881"/>
    </source>
</evidence>